<accession>A0A518EXS9</accession>
<dbReference type="Gene3D" id="3.40.50.10750">
    <property type="entry name" value="Isocitrate/Isopropylmalate dehydrogenase-like"/>
    <property type="match status" value="1"/>
</dbReference>
<dbReference type="NCBIfam" id="TIGR00651">
    <property type="entry name" value="pta"/>
    <property type="match status" value="1"/>
</dbReference>
<evidence type="ECO:0000259" key="9">
    <source>
        <dbReference type="Pfam" id="PF01515"/>
    </source>
</evidence>
<evidence type="ECO:0000256" key="4">
    <source>
        <dbReference type="ARBA" id="ARBA00012707"/>
    </source>
</evidence>
<comment type="pathway">
    <text evidence="2">Metabolic intermediate biosynthesis; acetyl-CoA biosynthesis; acetyl-CoA from acetate: step 2/2.</text>
</comment>
<dbReference type="RefSeq" id="WP_145202323.1">
    <property type="nucleotide sequence ID" value="NZ_CP036434.1"/>
</dbReference>
<keyword evidence="7" id="KW-0012">Acyltransferase</keyword>
<dbReference type="Gene3D" id="3.40.50.10950">
    <property type="match status" value="1"/>
</dbReference>
<sequence>MDVLREIRERARRKNARIVLPEAADDRVLRAATILKSEGLVQPVLVAARGMAAAPPGVDVIDPERDPRTKDAFAKHLAERRKKKGLTLEEAQAQMLDPLFFGAALVASGDCQGGVAGSLAATADVLRAGLQVIGLQPGLKTVSSCFLMVMADRTLTYGDCGVVPNPTSEQLVDIAIATAESHRRLAGQTPKVALLSFSTKGSAEHPDVTKVREAYEMLKARVPELSCDGELQVDAAIVPSVAERKAPRSPLGGQANVLIFPDLDAGNIAYKLTQRLAGATALGPLVQGLERPFMDLSRGCSAEDIVDVACIAAALGD</sequence>
<evidence type="ECO:0000313" key="11">
    <source>
        <dbReference type="Proteomes" id="UP000320390"/>
    </source>
</evidence>
<dbReference type="InterPro" id="IPR042113">
    <property type="entry name" value="P_AcTrfase_dom1"/>
</dbReference>
<dbReference type="InterPro" id="IPR004614">
    <property type="entry name" value="P_AcTrfase"/>
</dbReference>
<evidence type="ECO:0000256" key="2">
    <source>
        <dbReference type="ARBA" id="ARBA00004989"/>
    </source>
</evidence>
<evidence type="ECO:0000256" key="3">
    <source>
        <dbReference type="ARBA" id="ARBA00005656"/>
    </source>
</evidence>
<comment type="catalytic activity">
    <reaction evidence="1">
        <text>acetyl-CoA + phosphate = acetyl phosphate + CoA</text>
        <dbReference type="Rhea" id="RHEA:19521"/>
        <dbReference type="ChEBI" id="CHEBI:22191"/>
        <dbReference type="ChEBI" id="CHEBI:43474"/>
        <dbReference type="ChEBI" id="CHEBI:57287"/>
        <dbReference type="ChEBI" id="CHEBI:57288"/>
        <dbReference type="EC" id="2.3.1.8"/>
    </reaction>
</comment>
<organism evidence="10 11">
    <name type="scientific">Saltatorellus ferox</name>
    <dbReference type="NCBI Taxonomy" id="2528018"/>
    <lineage>
        <taxon>Bacteria</taxon>
        <taxon>Pseudomonadati</taxon>
        <taxon>Planctomycetota</taxon>
        <taxon>Planctomycetia</taxon>
        <taxon>Planctomycetia incertae sedis</taxon>
        <taxon>Saltatorellus</taxon>
    </lineage>
</organism>
<gene>
    <name evidence="10" type="primary">eutD</name>
    <name evidence="10" type="ORF">Poly30_44470</name>
</gene>
<dbReference type="AlphaFoldDB" id="A0A518EXS9"/>
<dbReference type="NCBIfam" id="NF007233">
    <property type="entry name" value="PRK09653.1"/>
    <property type="match status" value="1"/>
</dbReference>
<dbReference type="GO" id="GO:0008959">
    <property type="term" value="F:phosphate acetyltransferase activity"/>
    <property type="evidence" value="ECO:0007669"/>
    <property type="project" value="UniProtKB-EC"/>
</dbReference>
<name>A0A518EXS9_9BACT</name>
<evidence type="ECO:0000256" key="1">
    <source>
        <dbReference type="ARBA" id="ARBA00000705"/>
    </source>
</evidence>
<evidence type="ECO:0000256" key="8">
    <source>
        <dbReference type="ARBA" id="ARBA00031108"/>
    </source>
</evidence>
<dbReference type="PANTHER" id="PTHR43356:SF3">
    <property type="entry name" value="PHOSPHATE ACETYLTRANSFERASE"/>
    <property type="match status" value="1"/>
</dbReference>
<reference evidence="10 11" key="1">
    <citation type="submission" date="2019-02" db="EMBL/GenBank/DDBJ databases">
        <title>Deep-cultivation of Planctomycetes and their phenomic and genomic characterization uncovers novel biology.</title>
        <authorList>
            <person name="Wiegand S."/>
            <person name="Jogler M."/>
            <person name="Boedeker C."/>
            <person name="Pinto D."/>
            <person name="Vollmers J."/>
            <person name="Rivas-Marin E."/>
            <person name="Kohn T."/>
            <person name="Peeters S.H."/>
            <person name="Heuer A."/>
            <person name="Rast P."/>
            <person name="Oberbeckmann S."/>
            <person name="Bunk B."/>
            <person name="Jeske O."/>
            <person name="Meyerdierks A."/>
            <person name="Storesund J.E."/>
            <person name="Kallscheuer N."/>
            <person name="Luecker S."/>
            <person name="Lage O.M."/>
            <person name="Pohl T."/>
            <person name="Merkel B.J."/>
            <person name="Hornburger P."/>
            <person name="Mueller R.-W."/>
            <person name="Bruemmer F."/>
            <person name="Labrenz M."/>
            <person name="Spormann A.M."/>
            <person name="Op den Camp H."/>
            <person name="Overmann J."/>
            <person name="Amann R."/>
            <person name="Jetten M.S.M."/>
            <person name="Mascher T."/>
            <person name="Medema M.H."/>
            <person name="Devos D.P."/>
            <person name="Kaster A.-K."/>
            <person name="Ovreas L."/>
            <person name="Rohde M."/>
            <person name="Galperin M.Y."/>
            <person name="Jogler C."/>
        </authorList>
    </citation>
    <scope>NUCLEOTIDE SEQUENCE [LARGE SCALE GENOMIC DNA]</scope>
    <source>
        <strain evidence="10 11">Poly30</strain>
    </source>
</reference>
<dbReference type="EC" id="2.3.1.8" evidence="4"/>
<evidence type="ECO:0000256" key="5">
    <source>
        <dbReference type="ARBA" id="ARBA00021528"/>
    </source>
</evidence>
<dbReference type="InterPro" id="IPR050500">
    <property type="entry name" value="Phos_Acetyltrans/Butyryltrans"/>
</dbReference>
<dbReference type="InterPro" id="IPR002505">
    <property type="entry name" value="PTA_PTB"/>
</dbReference>
<evidence type="ECO:0000256" key="6">
    <source>
        <dbReference type="ARBA" id="ARBA00022679"/>
    </source>
</evidence>
<evidence type="ECO:0000313" key="10">
    <source>
        <dbReference type="EMBL" id="QDV08892.1"/>
    </source>
</evidence>
<feature type="domain" description="Phosphate acetyl/butaryl transferase" evidence="9">
    <location>
        <begin position="3"/>
        <end position="313"/>
    </location>
</feature>
<dbReference type="EMBL" id="CP036434">
    <property type="protein sequence ID" value="QDV08892.1"/>
    <property type="molecule type" value="Genomic_DNA"/>
</dbReference>
<dbReference type="PANTHER" id="PTHR43356">
    <property type="entry name" value="PHOSPHATE ACETYLTRANSFERASE"/>
    <property type="match status" value="1"/>
</dbReference>
<keyword evidence="11" id="KW-1185">Reference proteome</keyword>
<dbReference type="PIRSF" id="PIRSF000428">
    <property type="entry name" value="P_Ac_trans"/>
    <property type="match status" value="1"/>
</dbReference>
<dbReference type="InterPro" id="IPR012147">
    <property type="entry name" value="P_Ac_Bu_trans"/>
</dbReference>
<dbReference type="Pfam" id="PF01515">
    <property type="entry name" value="PTA_PTB"/>
    <property type="match status" value="1"/>
</dbReference>
<dbReference type="OrthoDB" id="9805787at2"/>
<protein>
    <recommendedName>
        <fullName evidence="5">Phosphate acetyltransferase</fullName>
        <ecNumber evidence="4">2.3.1.8</ecNumber>
    </recommendedName>
    <alternativeName>
        <fullName evidence="8">Phosphotransacetylase</fullName>
    </alternativeName>
</protein>
<dbReference type="InterPro" id="IPR042112">
    <property type="entry name" value="P_AcTrfase_dom2"/>
</dbReference>
<dbReference type="SUPFAM" id="SSF53659">
    <property type="entry name" value="Isocitrate/Isopropylmalate dehydrogenase-like"/>
    <property type="match status" value="1"/>
</dbReference>
<proteinExistence type="inferred from homology"/>
<evidence type="ECO:0000256" key="7">
    <source>
        <dbReference type="ARBA" id="ARBA00023315"/>
    </source>
</evidence>
<comment type="similarity">
    <text evidence="3">Belongs to the phosphate acetyltransferase and butyryltransferase family.</text>
</comment>
<keyword evidence="6" id="KW-0808">Transferase</keyword>
<dbReference type="Proteomes" id="UP000320390">
    <property type="component" value="Chromosome"/>
</dbReference>